<dbReference type="InParanoid" id="A0A0C3J021"/>
<keyword evidence="9" id="KW-1185">Reference proteome</keyword>
<evidence type="ECO:0000313" key="9">
    <source>
        <dbReference type="Proteomes" id="UP000054217"/>
    </source>
</evidence>
<evidence type="ECO:0000256" key="6">
    <source>
        <dbReference type="SAM" id="MobiDB-lite"/>
    </source>
</evidence>
<dbReference type="PANTHER" id="PTHR48097:SF9">
    <property type="entry name" value="L-THREONINE ALDOLASE"/>
    <property type="match status" value="1"/>
</dbReference>
<evidence type="ECO:0000256" key="2">
    <source>
        <dbReference type="ARBA" id="ARBA00006966"/>
    </source>
</evidence>
<dbReference type="FunCoup" id="A0A0C3J021">
    <property type="interactions" value="330"/>
</dbReference>
<reference evidence="9" key="2">
    <citation type="submission" date="2015-01" db="EMBL/GenBank/DDBJ databases">
        <title>Evolutionary Origins and Diversification of the Mycorrhizal Mutualists.</title>
        <authorList>
            <consortium name="DOE Joint Genome Institute"/>
            <consortium name="Mycorrhizal Genomics Consortium"/>
            <person name="Kohler A."/>
            <person name="Kuo A."/>
            <person name="Nagy L.G."/>
            <person name="Floudas D."/>
            <person name="Copeland A."/>
            <person name="Barry K.W."/>
            <person name="Cichocki N."/>
            <person name="Veneault-Fourrey C."/>
            <person name="LaButti K."/>
            <person name="Lindquist E.A."/>
            <person name="Lipzen A."/>
            <person name="Lundell T."/>
            <person name="Morin E."/>
            <person name="Murat C."/>
            <person name="Riley R."/>
            <person name="Ohm R."/>
            <person name="Sun H."/>
            <person name="Tunlid A."/>
            <person name="Henrissat B."/>
            <person name="Grigoriev I.V."/>
            <person name="Hibbett D.S."/>
            <person name="Martin F."/>
        </authorList>
    </citation>
    <scope>NUCLEOTIDE SEQUENCE [LARGE SCALE GENOMIC DNA]</scope>
    <source>
        <strain evidence="9">Marx 270</strain>
    </source>
</reference>
<dbReference type="Proteomes" id="UP000054217">
    <property type="component" value="Unassembled WGS sequence"/>
</dbReference>
<reference evidence="8 9" key="1">
    <citation type="submission" date="2014-04" db="EMBL/GenBank/DDBJ databases">
        <authorList>
            <consortium name="DOE Joint Genome Institute"/>
            <person name="Kuo A."/>
            <person name="Kohler A."/>
            <person name="Costa M.D."/>
            <person name="Nagy L.G."/>
            <person name="Floudas D."/>
            <person name="Copeland A."/>
            <person name="Barry K.W."/>
            <person name="Cichocki N."/>
            <person name="Veneault-Fourrey C."/>
            <person name="LaButti K."/>
            <person name="Lindquist E.A."/>
            <person name="Lipzen A."/>
            <person name="Lundell T."/>
            <person name="Morin E."/>
            <person name="Murat C."/>
            <person name="Sun H."/>
            <person name="Tunlid A."/>
            <person name="Henrissat B."/>
            <person name="Grigoriev I.V."/>
            <person name="Hibbett D.S."/>
            <person name="Martin F."/>
            <person name="Nordberg H.P."/>
            <person name="Cantor M.N."/>
            <person name="Hua S.X."/>
        </authorList>
    </citation>
    <scope>NUCLEOTIDE SEQUENCE [LARGE SCALE GENOMIC DNA]</scope>
    <source>
        <strain evidence="8 9">Marx 270</strain>
    </source>
</reference>
<organism evidence="8 9">
    <name type="scientific">Pisolithus tinctorius Marx 270</name>
    <dbReference type="NCBI Taxonomy" id="870435"/>
    <lineage>
        <taxon>Eukaryota</taxon>
        <taxon>Fungi</taxon>
        <taxon>Dikarya</taxon>
        <taxon>Basidiomycota</taxon>
        <taxon>Agaricomycotina</taxon>
        <taxon>Agaricomycetes</taxon>
        <taxon>Agaricomycetidae</taxon>
        <taxon>Boletales</taxon>
        <taxon>Sclerodermatineae</taxon>
        <taxon>Pisolithaceae</taxon>
        <taxon>Pisolithus</taxon>
    </lineage>
</organism>
<dbReference type="AlphaFoldDB" id="A0A0C3J021"/>
<evidence type="ECO:0000256" key="3">
    <source>
        <dbReference type="ARBA" id="ARBA00022898"/>
    </source>
</evidence>
<proteinExistence type="inferred from homology"/>
<dbReference type="HOGENOM" id="CLU_029381_1_1_1"/>
<name>A0A0C3J021_PISTI</name>
<evidence type="ECO:0000256" key="1">
    <source>
        <dbReference type="ARBA" id="ARBA00001933"/>
    </source>
</evidence>
<dbReference type="InterPro" id="IPR015422">
    <property type="entry name" value="PyrdxlP-dep_Trfase_small"/>
</dbReference>
<dbReference type="EMBL" id="KN831982">
    <property type="protein sequence ID" value="KIO02418.1"/>
    <property type="molecule type" value="Genomic_DNA"/>
</dbReference>
<feature type="region of interest" description="Disordered" evidence="6">
    <location>
        <begin position="377"/>
        <end position="400"/>
    </location>
</feature>
<comment type="similarity">
    <text evidence="2">Belongs to the threonine aldolase family.</text>
</comment>
<dbReference type="SUPFAM" id="SSF53383">
    <property type="entry name" value="PLP-dependent transferases"/>
    <property type="match status" value="1"/>
</dbReference>
<dbReference type="NCBIfam" id="NF041359">
    <property type="entry name" value="GntG_guanitoxin"/>
    <property type="match status" value="1"/>
</dbReference>
<evidence type="ECO:0000256" key="4">
    <source>
        <dbReference type="ARBA" id="ARBA00023239"/>
    </source>
</evidence>
<dbReference type="Pfam" id="PF01212">
    <property type="entry name" value="Beta_elim_lyase"/>
    <property type="match status" value="1"/>
</dbReference>
<dbReference type="GO" id="GO:0008732">
    <property type="term" value="F:L-allo-threonine aldolase activity"/>
    <property type="evidence" value="ECO:0007669"/>
    <property type="project" value="TreeGrafter"/>
</dbReference>
<dbReference type="InterPro" id="IPR023603">
    <property type="entry name" value="Low_specificity_L-TA-like"/>
</dbReference>
<protein>
    <recommendedName>
        <fullName evidence="7">Aromatic amino acid beta-eliminating lyase/threonine aldolase domain-containing protein</fullName>
    </recommendedName>
</protein>
<dbReference type="GO" id="GO:0006567">
    <property type="term" value="P:L-threonine catabolic process"/>
    <property type="evidence" value="ECO:0007669"/>
    <property type="project" value="TreeGrafter"/>
</dbReference>
<keyword evidence="3" id="KW-0663">Pyridoxal phosphate</keyword>
<dbReference type="PIRSF" id="PIRSF017617">
    <property type="entry name" value="Thr_aldolase"/>
    <property type="match status" value="1"/>
</dbReference>
<dbReference type="InterPro" id="IPR001597">
    <property type="entry name" value="ArAA_b-elim_lyase/Thr_aldolase"/>
</dbReference>
<dbReference type="Gene3D" id="3.90.1150.10">
    <property type="entry name" value="Aspartate Aminotransferase, domain 1"/>
    <property type="match status" value="1"/>
</dbReference>
<feature type="modified residue" description="N6-(pyridoxal phosphate)lysine" evidence="5">
    <location>
        <position position="234"/>
    </location>
</feature>
<evidence type="ECO:0000256" key="5">
    <source>
        <dbReference type="PIRSR" id="PIRSR017617-1"/>
    </source>
</evidence>
<accession>A0A0C3J021</accession>
<evidence type="ECO:0000313" key="8">
    <source>
        <dbReference type="EMBL" id="KIO02418.1"/>
    </source>
</evidence>
<comment type="cofactor">
    <cofactor evidence="1">
        <name>pyridoxal 5'-phosphate</name>
        <dbReference type="ChEBI" id="CHEBI:597326"/>
    </cofactor>
</comment>
<gene>
    <name evidence="8" type="ORF">M404DRAFT_148265</name>
</gene>
<dbReference type="STRING" id="870435.A0A0C3J021"/>
<dbReference type="Gene3D" id="3.40.640.10">
    <property type="entry name" value="Type I PLP-dependent aspartate aminotransferase-like (Major domain)"/>
    <property type="match status" value="1"/>
</dbReference>
<dbReference type="FunFam" id="3.40.640.10:FF:000030">
    <property type="entry name" value="Low-specificity L-threonine aldolase"/>
    <property type="match status" value="1"/>
</dbReference>
<dbReference type="PANTHER" id="PTHR48097">
    <property type="entry name" value="L-THREONINE ALDOLASE-RELATED"/>
    <property type="match status" value="1"/>
</dbReference>
<evidence type="ECO:0000259" key="7">
    <source>
        <dbReference type="Pfam" id="PF01212"/>
    </source>
</evidence>
<dbReference type="OrthoDB" id="10261951at2759"/>
<dbReference type="GO" id="GO:0005829">
    <property type="term" value="C:cytosol"/>
    <property type="evidence" value="ECO:0007669"/>
    <property type="project" value="TreeGrafter"/>
</dbReference>
<sequence>MSADPSFESIINQIKVDVVSPTHDLENAKQLEAVSRCFASELISVFPTKEMYEYATKASVGDAVWHDSSTEALEAHIAQLTGKEAALLVASGTMSNQLAVRTHLHQPPFSVICDGRSHINKYEAGGAALHTGAHTVPLMPSNGHHHLTLKDIRPHVVLGEDIHSAPTRLICLENTLDGLIFPQSDIVDICKFAHENGILVHLDGARLWHVAATTYIPMSVLCAPLDSVSLCFSKGLGAPMGTCLAGSKAFIQKAKWFRKAWGGGMRQTGIIAAAIAYALTYNFSQLPRVHALAKRLEQGLRDLGVRILSPAETCMLYYDPSPIGIGYQEIQDRAAALPQPIIAMGSRLVVHIQTTTEAIDDLLAVLRTLKENKLKDGFTPSPDLPVGPSGTDAERGYPTA</sequence>
<dbReference type="GO" id="GO:0006545">
    <property type="term" value="P:glycine biosynthetic process"/>
    <property type="evidence" value="ECO:0007669"/>
    <property type="project" value="TreeGrafter"/>
</dbReference>
<dbReference type="InterPro" id="IPR015421">
    <property type="entry name" value="PyrdxlP-dep_Trfase_major"/>
</dbReference>
<dbReference type="InterPro" id="IPR015424">
    <property type="entry name" value="PyrdxlP-dep_Trfase"/>
</dbReference>
<feature type="domain" description="Aromatic amino acid beta-eliminating lyase/threonine aldolase" evidence="7">
    <location>
        <begin position="47"/>
        <end position="314"/>
    </location>
</feature>
<keyword evidence="4" id="KW-0456">Lyase</keyword>